<sequence length="583" mass="65203">MFRLPYERHRTLSQGSVAAGLRVVHHAAVSPVPQGHDDMVARLENGWKGLRDVKGFKQELEVRIKAFIMKVDKSKSRQYRNSIPGANEPWKGEILFPPIKKDGSPKDPIAILNAEILQNVECNNAQVPVATIPAGNTRHPVTIKRKEGNPDEWHYRRGWMNDRGGFSFTLWTLRYTGLEGERFFDVMFAERHSGAMPPIYGVPQARRSAPPRPTPSRDAPPGYTTPQSALPPSGEPPPYSSPRPSLENTIRSFGHRRASSGHSETEAGPSQPRGQMPEPPSRRAFSFAPHDKSNPHESAASADAGASSNVEQAVDRRVAGVANRGDFTAIPPAFGDRRQDMHMQVGEWHEGDMDLLETRVRAFIAFYTVRVAGYQWTYRGKTSRDQDVYFTSKLVHGQEPDSVHLVEITAHLSGVWTPIKPEKREATSTISAFFDDIVMLAFALPGATIASDPRSAEDEPVHSSHPRVVIPVRLYGGSNKYRIPPALRRPLQHASDDIWDFSSRIGPLLPGSEMPHLPLRTTWTMKSADSSRKSPTIVVHFAKDQKHFPIARELAQQWTTFSMGSGVLKGRNRRREEEERAFE</sequence>
<feature type="region of interest" description="Disordered" evidence="1">
    <location>
        <begin position="197"/>
        <end position="311"/>
    </location>
</feature>
<feature type="compositionally biased region" description="Low complexity" evidence="1">
    <location>
        <begin position="298"/>
        <end position="308"/>
    </location>
</feature>
<name>A0A061AS20_RHOTO</name>
<evidence type="ECO:0000256" key="1">
    <source>
        <dbReference type="SAM" id="MobiDB-lite"/>
    </source>
</evidence>
<feature type="compositionally biased region" description="Low complexity" evidence="1">
    <location>
        <begin position="216"/>
        <end position="232"/>
    </location>
</feature>
<organism evidence="2">
    <name type="scientific">Rhodotorula toruloides</name>
    <name type="common">Yeast</name>
    <name type="synonym">Rhodosporidium toruloides</name>
    <dbReference type="NCBI Taxonomy" id="5286"/>
    <lineage>
        <taxon>Eukaryota</taxon>
        <taxon>Fungi</taxon>
        <taxon>Dikarya</taxon>
        <taxon>Basidiomycota</taxon>
        <taxon>Pucciniomycotina</taxon>
        <taxon>Microbotryomycetes</taxon>
        <taxon>Sporidiobolales</taxon>
        <taxon>Sporidiobolaceae</taxon>
        <taxon>Rhodotorula</taxon>
    </lineage>
</organism>
<accession>A0A061AS20</accession>
<reference evidence="2" key="1">
    <citation type="journal article" date="2014" name="Genome Announc.">
        <title>Draft genome sequence of Rhodosporidium toruloides CECT1137, an oleaginous yeast of biotechnological interest.</title>
        <authorList>
            <person name="Morin N."/>
            <person name="Calcas X."/>
            <person name="Devillers H."/>
            <person name="Durrens P."/>
            <person name="Sherman D.J."/>
            <person name="Nicaud J.-M."/>
            <person name="Neuveglise C."/>
        </authorList>
    </citation>
    <scope>NUCLEOTIDE SEQUENCE</scope>
    <source>
        <strain evidence="2">CECT1137</strain>
    </source>
</reference>
<dbReference type="EMBL" id="LK052937">
    <property type="protein sequence ID" value="CDR37483.1"/>
    <property type="molecule type" value="Genomic_DNA"/>
</dbReference>
<evidence type="ECO:0000313" key="2">
    <source>
        <dbReference type="EMBL" id="CDR37483.1"/>
    </source>
</evidence>
<protein>
    <submittedName>
        <fullName evidence="2">RHTO0S02e15434g1_1</fullName>
    </submittedName>
</protein>
<dbReference type="OrthoDB" id="2525777at2759"/>
<proteinExistence type="predicted"/>
<dbReference type="AlphaFoldDB" id="A0A061AS20"/>
<gene>
    <name evidence="2" type="ORF">RHTO0S_02e15434g</name>
</gene>